<reference evidence="2 3" key="1">
    <citation type="submission" date="2019-03" db="EMBL/GenBank/DDBJ databases">
        <title>First draft genome of Liparis tanakae, snailfish: a comprehensive survey of snailfish specific genes.</title>
        <authorList>
            <person name="Kim W."/>
            <person name="Song I."/>
            <person name="Jeong J.-H."/>
            <person name="Kim D."/>
            <person name="Kim S."/>
            <person name="Ryu S."/>
            <person name="Song J.Y."/>
            <person name="Lee S.K."/>
        </authorList>
    </citation>
    <scope>NUCLEOTIDE SEQUENCE [LARGE SCALE GENOMIC DNA]</scope>
    <source>
        <tissue evidence="2">Muscle</tissue>
    </source>
</reference>
<gene>
    <name evidence="2" type="ORF">EYF80_004613</name>
</gene>
<feature type="region of interest" description="Disordered" evidence="1">
    <location>
        <begin position="53"/>
        <end position="83"/>
    </location>
</feature>
<dbReference type="Proteomes" id="UP000314294">
    <property type="component" value="Unassembled WGS sequence"/>
</dbReference>
<sequence>MSDVGCGNPLTVHHLKPRLHGPSVRRGGETGDVGATPLYLLMNVQPILGNRQIISQPAPHRQNTLERPVSSRRSRRVIPLIPR</sequence>
<accession>A0A4Z2J6S6</accession>
<evidence type="ECO:0000256" key="1">
    <source>
        <dbReference type="SAM" id="MobiDB-lite"/>
    </source>
</evidence>
<dbReference type="AlphaFoldDB" id="A0A4Z2J6S6"/>
<dbReference type="EMBL" id="SRLO01000022">
    <property type="protein sequence ID" value="TNN85263.1"/>
    <property type="molecule type" value="Genomic_DNA"/>
</dbReference>
<protein>
    <submittedName>
        <fullName evidence="2">Uncharacterized protein</fullName>
    </submittedName>
</protein>
<keyword evidence="3" id="KW-1185">Reference proteome</keyword>
<name>A0A4Z2J6S6_9TELE</name>
<proteinExistence type="predicted"/>
<organism evidence="2 3">
    <name type="scientific">Liparis tanakae</name>
    <name type="common">Tanaka's snailfish</name>
    <dbReference type="NCBI Taxonomy" id="230148"/>
    <lineage>
        <taxon>Eukaryota</taxon>
        <taxon>Metazoa</taxon>
        <taxon>Chordata</taxon>
        <taxon>Craniata</taxon>
        <taxon>Vertebrata</taxon>
        <taxon>Euteleostomi</taxon>
        <taxon>Actinopterygii</taxon>
        <taxon>Neopterygii</taxon>
        <taxon>Teleostei</taxon>
        <taxon>Neoteleostei</taxon>
        <taxon>Acanthomorphata</taxon>
        <taxon>Eupercaria</taxon>
        <taxon>Perciformes</taxon>
        <taxon>Cottioidei</taxon>
        <taxon>Cottales</taxon>
        <taxon>Liparidae</taxon>
        <taxon>Liparis</taxon>
    </lineage>
</organism>
<comment type="caution">
    <text evidence="2">The sequence shown here is derived from an EMBL/GenBank/DDBJ whole genome shotgun (WGS) entry which is preliminary data.</text>
</comment>
<evidence type="ECO:0000313" key="2">
    <source>
        <dbReference type="EMBL" id="TNN85263.1"/>
    </source>
</evidence>
<feature type="region of interest" description="Disordered" evidence="1">
    <location>
        <begin position="1"/>
        <end position="32"/>
    </location>
</feature>
<evidence type="ECO:0000313" key="3">
    <source>
        <dbReference type="Proteomes" id="UP000314294"/>
    </source>
</evidence>